<evidence type="ECO:0000256" key="9">
    <source>
        <dbReference type="ARBA" id="ARBA00023134"/>
    </source>
</evidence>
<dbReference type="HAMAP" id="MF_01218_A">
    <property type="entry name" value="Upp_A"/>
    <property type="match status" value="1"/>
</dbReference>
<dbReference type="GeneID" id="35594477"/>
<dbReference type="EMBL" id="CP026309">
    <property type="protein sequence ID" value="AUV83689.1"/>
    <property type="molecule type" value="Genomic_DNA"/>
</dbReference>
<feature type="binding site" evidence="11">
    <location>
        <begin position="216"/>
        <end position="218"/>
    </location>
    <ligand>
        <name>uracil</name>
        <dbReference type="ChEBI" id="CHEBI:17568"/>
    </ligand>
</feature>
<sequence length="226" mass="24556">MPIEDRDNAYLITHALAKDTLSRLRDIETEQVAFRKGLVKLGRICGYEIIDGAMETEYVSIETPLQETTGERVKGLDDVVIINVLRAATPFVEGLLKAFPRAKQGVISAGRDEEAGMNDAGEFPITIDYVKLPEIRAKDTVIVADPMLATGSTMCAVLDHVLANAVEQPTDLFVLSAVSAPDGLLRVDEEYPNADLLTVAIDDYLDDDGYIVPGLGDAGDRAFRTT</sequence>
<dbReference type="GO" id="GO:0004845">
    <property type="term" value="F:uracil phosphoribosyltransferase activity"/>
    <property type="evidence" value="ECO:0007669"/>
    <property type="project" value="UniProtKB-UniRule"/>
</dbReference>
<accession>A0A2I8VR81</accession>
<dbReference type="SUPFAM" id="SSF53271">
    <property type="entry name" value="PRTase-like"/>
    <property type="match status" value="1"/>
</dbReference>
<feature type="domain" description="Phosphoribosyltransferase" evidence="12">
    <location>
        <begin position="13"/>
        <end position="225"/>
    </location>
</feature>
<dbReference type="GO" id="GO:0006223">
    <property type="term" value="P:uracil salvage"/>
    <property type="evidence" value="ECO:0007669"/>
    <property type="project" value="InterPro"/>
</dbReference>
<comment type="catalytic activity">
    <reaction evidence="11">
        <text>UMP + diphosphate = 5-phospho-alpha-D-ribose 1-diphosphate + uracil</text>
        <dbReference type="Rhea" id="RHEA:13017"/>
        <dbReference type="ChEBI" id="CHEBI:17568"/>
        <dbReference type="ChEBI" id="CHEBI:33019"/>
        <dbReference type="ChEBI" id="CHEBI:57865"/>
        <dbReference type="ChEBI" id="CHEBI:58017"/>
        <dbReference type="EC" id="2.4.2.9"/>
    </reaction>
</comment>
<evidence type="ECO:0000313" key="14">
    <source>
        <dbReference type="Proteomes" id="UP000236584"/>
    </source>
</evidence>
<dbReference type="RefSeq" id="WP_103427378.1">
    <property type="nucleotide sequence ID" value="NZ_CP026309.1"/>
</dbReference>
<evidence type="ECO:0000256" key="4">
    <source>
        <dbReference type="ARBA" id="ARBA00022533"/>
    </source>
</evidence>
<dbReference type="Pfam" id="PF14681">
    <property type="entry name" value="UPRTase"/>
    <property type="match status" value="1"/>
</dbReference>
<keyword evidence="14" id="KW-1185">Reference proteome</keyword>
<dbReference type="InterPro" id="IPR034331">
    <property type="entry name" value="Upp_A"/>
</dbReference>
<evidence type="ECO:0000256" key="2">
    <source>
        <dbReference type="ARBA" id="ARBA00009516"/>
    </source>
</evidence>
<dbReference type="EC" id="2.4.2.9" evidence="3 11"/>
<evidence type="ECO:0000256" key="3">
    <source>
        <dbReference type="ARBA" id="ARBA00011894"/>
    </source>
</evidence>
<dbReference type="GO" id="GO:0044206">
    <property type="term" value="P:UMP salvage"/>
    <property type="evidence" value="ECO:0007669"/>
    <property type="project" value="UniProtKB-UniRule"/>
</dbReference>
<comment type="cofactor">
    <cofactor evidence="11">
        <name>Mg(2+)</name>
        <dbReference type="ChEBI" id="CHEBI:18420"/>
    </cofactor>
    <text evidence="11">Binds 1 Mg(2+) ion per subunit. The magnesium is bound as Mg-PRPP.</text>
</comment>
<evidence type="ECO:0000313" key="13">
    <source>
        <dbReference type="EMBL" id="AUV83689.1"/>
    </source>
</evidence>
<feature type="binding site" evidence="11">
    <location>
        <position position="86"/>
    </location>
    <ligand>
        <name>5-phospho-alpha-D-ribose 1-diphosphate</name>
        <dbReference type="ChEBI" id="CHEBI:58017"/>
    </ligand>
</feature>
<keyword evidence="9 11" id="KW-0342">GTP-binding</keyword>
<dbReference type="NCBIfam" id="NF001097">
    <property type="entry name" value="PRK00129.1"/>
    <property type="match status" value="1"/>
</dbReference>
<dbReference type="Gene3D" id="3.40.50.2020">
    <property type="match status" value="1"/>
</dbReference>
<organism evidence="13 14">
    <name type="scientific">Salinigranum rubrum</name>
    <dbReference type="NCBI Taxonomy" id="755307"/>
    <lineage>
        <taxon>Archaea</taxon>
        <taxon>Methanobacteriati</taxon>
        <taxon>Methanobacteriota</taxon>
        <taxon>Stenosarchaea group</taxon>
        <taxon>Halobacteria</taxon>
        <taxon>Halobacteriales</taxon>
        <taxon>Haloferacaceae</taxon>
        <taxon>Salinigranum</taxon>
    </lineage>
</organism>
<proteinExistence type="inferred from homology"/>
<feature type="binding site" evidence="11">
    <location>
        <position position="111"/>
    </location>
    <ligand>
        <name>5-phospho-alpha-D-ribose 1-diphosphate</name>
        <dbReference type="ChEBI" id="CHEBI:58017"/>
    </ligand>
</feature>
<comment type="activity regulation">
    <text evidence="11">Allosterically activated by GTP.</text>
</comment>
<dbReference type="CDD" id="cd06223">
    <property type="entry name" value="PRTases_typeI"/>
    <property type="match status" value="1"/>
</dbReference>
<dbReference type="AlphaFoldDB" id="A0A2I8VR81"/>
<dbReference type="KEGG" id="srub:C2R22_20255"/>
<reference evidence="13 14" key="1">
    <citation type="submission" date="2018-01" db="EMBL/GenBank/DDBJ databases">
        <title>Complete genome sequence of Salinigranum rubrum GX10T, an extremely halophilic archaeon isolated from a marine solar saltern.</title>
        <authorList>
            <person name="Han S."/>
        </authorList>
    </citation>
    <scope>NUCLEOTIDE SEQUENCE [LARGE SCALE GENOMIC DNA]</scope>
    <source>
        <strain evidence="13 14">GX10</strain>
    </source>
</reference>
<dbReference type="NCBIfam" id="TIGR01091">
    <property type="entry name" value="upp"/>
    <property type="match status" value="1"/>
</dbReference>
<keyword evidence="5 11" id="KW-0328">Glycosyltransferase</keyword>
<dbReference type="GO" id="GO:0000287">
    <property type="term" value="F:magnesium ion binding"/>
    <property type="evidence" value="ECO:0007669"/>
    <property type="project" value="UniProtKB-UniRule"/>
</dbReference>
<keyword evidence="4 11" id="KW-0021">Allosteric enzyme</keyword>
<evidence type="ECO:0000256" key="10">
    <source>
        <dbReference type="ARBA" id="ARBA00031082"/>
    </source>
</evidence>
<dbReference type="GO" id="GO:0005525">
    <property type="term" value="F:GTP binding"/>
    <property type="evidence" value="ECO:0007669"/>
    <property type="project" value="UniProtKB-KW"/>
</dbReference>
<dbReference type="Proteomes" id="UP000236584">
    <property type="component" value="Chromosome"/>
</dbReference>
<feature type="binding site" evidence="11">
    <location>
        <position position="217"/>
    </location>
    <ligand>
        <name>5-phospho-alpha-D-ribose 1-diphosphate</name>
        <dbReference type="ChEBI" id="CHEBI:58017"/>
    </ligand>
</feature>
<evidence type="ECO:0000256" key="5">
    <source>
        <dbReference type="ARBA" id="ARBA00022676"/>
    </source>
</evidence>
<evidence type="ECO:0000256" key="1">
    <source>
        <dbReference type="ARBA" id="ARBA00005180"/>
    </source>
</evidence>
<comment type="pathway">
    <text evidence="1 11">Pyrimidine metabolism; UMP biosynthesis via salvage pathway; UMP from uracil: step 1/1.</text>
</comment>
<evidence type="ECO:0000256" key="11">
    <source>
        <dbReference type="HAMAP-Rule" id="MF_01218"/>
    </source>
</evidence>
<comment type="function">
    <text evidence="11">Catalyzes the conversion of uracil and 5-phospho-alpha-D-ribose 1-diphosphate (PRPP) to UMP and diphosphate.</text>
</comment>
<gene>
    <name evidence="11 13" type="primary">upp</name>
    <name evidence="13" type="ORF">C2R22_20255</name>
</gene>
<keyword evidence="6 11" id="KW-0808">Transferase</keyword>
<dbReference type="OrthoDB" id="80352at2157"/>
<comment type="similarity">
    <text evidence="2 11">Belongs to the UPRTase family.</text>
</comment>
<dbReference type="InterPro" id="IPR005765">
    <property type="entry name" value="UPRT"/>
</dbReference>
<evidence type="ECO:0000256" key="8">
    <source>
        <dbReference type="ARBA" id="ARBA00022842"/>
    </source>
</evidence>
<evidence type="ECO:0000256" key="7">
    <source>
        <dbReference type="ARBA" id="ARBA00022741"/>
    </source>
</evidence>
<dbReference type="InterPro" id="IPR029057">
    <property type="entry name" value="PRTase-like"/>
</dbReference>
<dbReference type="InterPro" id="IPR000836">
    <property type="entry name" value="PRTase_dom"/>
</dbReference>
<keyword evidence="8 11" id="KW-0460">Magnesium</keyword>
<evidence type="ECO:0000259" key="12">
    <source>
        <dbReference type="Pfam" id="PF14681"/>
    </source>
</evidence>
<feature type="binding site" evidence="11">
    <location>
        <position position="211"/>
    </location>
    <ligand>
        <name>uracil</name>
        <dbReference type="ChEBI" id="CHEBI:17568"/>
    </ligand>
</feature>
<feature type="binding site" evidence="11">
    <location>
        <begin position="145"/>
        <end position="153"/>
    </location>
    <ligand>
        <name>5-phospho-alpha-D-ribose 1-diphosphate</name>
        <dbReference type="ChEBI" id="CHEBI:58017"/>
    </ligand>
</feature>
<name>A0A2I8VR81_9EURY</name>
<evidence type="ECO:0000256" key="6">
    <source>
        <dbReference type="ARBA" id="ARBA00022679"/>
    </source>
</evidence>
<keyword evidence="7 11" id="KW-0547">Nucleotide-binding</keyword>
<feature type="binding site" evidence="11">
    <location>
        <begin position="36"/>
        <end position="40"/>
    </location>
    <ligand>
        <name>GTP</name>
        <dbReference type="ChEBI" id="CHEBI:37565"/>
    </ligand>
</feature>
<dbReference type="UniPathway" id="UPA00574">
    <property type="reaction ID" value="UER00636"/>
</dbReference>
<protein>
    <recommendedName>
        <fullName evidence="3 11">Uracil phosphoribosyltransferase</fullName>
        <ecNumber evidence="3 11">2.4.2.9</ecNumber>
    </recommendedName>
    <alternativeName>
        <fullName evidence="10 11">UMP pyrophosphorylase</fullName>
    </alternativeName>
    <alternativeName>
        <fullName evidence="11">UPRTase</fullName>
    </alternativeName>
</protein>